<feature type="transmembrane region" description="Helical" evidence="2">
    <location>
        <begin position="81"/>
        <end position="102"/>
    </location>
</feature>
<dbReference type="EMBL" id="JAVKGS010000004">
    <property type="protein sequence ID" value="MDR5693174.1"/>
    <property type="molecule type" value="Genomic_DNA"/>
</dbReference>
<reference evidence="4" key="1">
    <citation type="submission" date="2023-07" db="EMBL/GenBank/DDBJ databases">
        <title>Description of three actinobacteria isolated from air of manufacturing shop in a pharmaceutical factory.</title>
        <authorList>
            <person name="Zhang D.-F."/>
        </authorList>
    </citation>
    <scope>NUCLEOTIDE SEQUENCE [LARGE SCALE GENOMIC DNA]</scope>
    <source>
        <strain evidence="4">CCTCC AB 2011122</strain>
    </source>
</reference>
<keyword evidence="2" id="KW-0812">Transmembrane</keyword>
<gene>
    <name evidence="3" type="ORF">RH861_13955</name>
</gene>
<keyword evidence="2" id="KW-1133">Transmembrane helix</keyword>
<accession>A0ABU1FN31</accession>
<proteinExistence type="predicted"/>
<name>A0ABU1FN31_9MICO</name>
<evidence type="ECO:0000256" key="1">
    <source>
        <dbReference type="SAM" id="MobiDB-lite"/>
    </source>
</evidence>
<feature type="transmembrane region" description="Helical" evidence="2">
    <location>
        <begin position="114"/>
        <end position="136"/>
    </location>
</feature>
<feature type="region of interest" description="Disordered" evidence="1">
    <location>
        <begin position="144"/>
        <end position="164"/>
    </location>
</feature>
<dbReference type="Proteomes" id="UP001260072">
    <property type="component" value="Unassembled WGS sequence"/>
</dbReference>
<feature type="transmembrane region" description="Helical" evidence="2">
    <location>
        <begin position="52"/>
        <end position="72"/>
    </location>
</feature>
<keyword evidence="4" id="KW-1185">Reference proteome</keyword>
<organism evidence="3 4">
    <name type="scientific">Agromyces indicus</name>
    <dbReference type="NCBI Taxonomy" id="758919"/>
    <lineage>
        <taxon>Bacteria</taxon>
        <taxon>Bacillati</taxon>
        <taxon>Actinomycetota</taxon>
        <taxon>Actinomycetes</taxon>
        <taxon>Micrococcales</taxon>
        <taxon>Microbacteriaceae</taxon>
        <taxon>Agromyces</taxon>
    </lineage>
</organism>
<comment type="caution">
    <text evidence="3">The sequence shown here is derived from an EMBL/GenBank/DDBJ whole genome shotgun (WGS) entry which is preliminary data.</text>
</comment>
<keyword evidence="2" id="KW-0472">Membrane</keyword>
<evidence type="ECO:0000313" key="3">
    <source>
        <dbReference type="EMBL" id="MDR5693174.1"/>
    </source>
</evidence>
<evidence type="ECO:0000256" key="2">
    <source>
        <dbReference type="SAM" id="Phobius"/>
    </source>
</evidence>
<protein>
    <recommendedName>
        <fullName evidence="5">DNA uptake lipoprotein</fullName>
    </recommendedName>
</protein>
<dbReference type="RefSeq" id="WP_310521493.1">
    <property type="nucleotide sequence ID" value="NZ_BAABBS010000003.1"/>
</dbReference>
<sequence>MSDARSTTEPAAHPGRMSGIGRVLVAVYAVLALAATGRSFTQIVQRFDEAPLAYTLSALAAVVYVIATIALVRPGRTSYRVAWATIVFEFMGVIVVGTLSIIRPDLFPDATVWSFFGMGYLFIPLVLPPLGMWWLATHPPRTDAAAPAPGAASDARRAASGGHS</sequence>
<evidence type="ECO:0008006" key="5">
    <source>
        <dbReference type="Google" id="ProtNLM"/>
    </source>
</evidence>
<evidence type="ECO:0000313" key="4">
    <source>
        <dbReference type="Proteomes" id="UP001260072"/>
    </source>
</evidence>
<feature type="transmembrane region" description="Helical" evidence="2">
    <location>
        <begin position="20"/>
        <end position="40"/>
    </location>
</feature>